<dbReference type="EMBL" id="CCBP010000125">
    <property type="protein sequence ID" value="CDO74040.1"/>
    <property type="molecule type" value="Genomic_DNA"/>
</dbReference>
<dbReference type="OMA" id="DYHCVLD"/>
<evidence type="ECO:0000256" key="1">
    <source>
        <dbReference type="SAM" id="MobiDB-lite"/>
    </source>
</evidence>
<keyword evidence="3" id="KW-1185">Reference proteome</keyword>
<dbReference type="HOGENOM" id="CLU_025579_0_0_1"/>
<dbReference type="Gene3D" id="1.25.40.10">
    <property type="entry name" value="Tetratricopeptide repeat domain"/>
    <property type="match status" value="1"/>
</dbReference>
<accession>A0A060SHZ7</accession>
<comment type="caution">
    <text evidence="2">The sequence shown here is derived from an EMBL/GenBank/DDBJ whole genome shotgun (WGS) entry which is preliminary data.</text>
</comment>
<name>A0A060SHZ7_PYCCI</name>
<dbReference type="AlphaFoldDB" id="A0A060SHZ7"/>
<feature type="region of interest" description="Disordered" evidence="1">
    <location>
        <begin position="536"/>
        <end position="594"/>
    </location>
</feature>
<evidence type="ECO:0000313" key="3">
    <source>
        <dbReference type="Proteomes" id="UP000029665"/>
    </source>
</evidence>
<protein>
    <submittedName>
        <fullName evidence="2">Uncharacterized protein</fullName>
    </submittedName>
</protein>
<dbReference type="InterPro" id="IPR011990">
    <property type="entry name" value="TPR-like_helical_dom_sf"/>
</dbReference>
<sequence>MDLLQFYGRVKVPLDIHQGVLRNCAPSTAQIRVVAASRMREGGRYKDSLLYEARYRDVIRNIRASGDIPALEDYHCVLDFFAAIGNYRHALLILDEIAELGLQKNAETYQLCLHALAHGLTQPIWHLNRPKLVDEITEHCKKLLAEMSQSNIPYTRRIVDLAFRILKETLNMEGFTTLLKGAYGIDLAYPDRSPLQFWDEGNASQPTEDATATHPASFPQRLPFSLTALNTALDYLGRAGEVSKMVQLFEIATNPLPSSASNQSIDDDDDDDFGLSNPQVAPYNPPHVKPNTTTFHVLLRSLHLADHAVLARHYLLVAREMERDQGRQLEGLIKEGLIKNKPSDELPSPRVSMTRSLLLPVFSIANDNKNVELMRWIVHKTRQTVRRKHFSIRFYQQVRARWVEEGVYRPSLSEPELEEIDDLPLGPSSSRFSTFFDPSSSPRSASAQDIPIAHPTESKPFHIDLHLALLRRDLDQLVEFQAHIEDALARTVQRVKERLGRRVWGDKNVFLRDARNRQVVSKEFWRARVNYHPKVEPVARPNTRLQRPPENPSRTPSTVAPAEPTFHEAVVESPSQYLHAHPPVGVPGQTTGSS</sequence>
<proteinExistence type="predicted"/>
<feature type="region of interest" description="Disordered" evidence="1">
    <location>
        <begin position="257"/>
        <end position="288"/>
    </location>
</feature>
<dbReference type="Proteomes" id="UP000029665">
    <property type="component" value="Unassembled WGS sequence"/>
</dbReference>
<dbReference type="STRING" id="5643.A0A060SHZ7"/>
<reference evidence="2" key="1">
    <citation type="submission" date="2014-01" db="EMBL/GenBank/DDBJ databases">
        <title>The genome of the white-rot fungus Pycnoporus cinnabarinus: a basidiomycete model with a versatile arsenal for lignocellulosic biomass breakdown.</title>
        <authorList>
            <person name="Levasseur A."/>
            <person name="Lomascolo A."/>
            <person name="Ruiz-Duenas F.J."/>
            <person name="Uzan E."/>
            <person name="Piumi F."/>
            <person name="Kues U."/>
            <person name="Ram A.F.J."/>
            <person name="Murat C."/>
            <person name="Haon M."/>
            <person name="Benoit I."/>
            <person name="Arfi Y."/>
            <person name="Chevret D."/>
            <person name="Drula E."/>
            <person name="Kwon M.J."/>
            <person name="Gouret P."/>
            <person name="Lesage-Meessen L."/>
            <person name="Lombard V."/>
            <person name="Mariette J."/>
            <person name="Noirot C."/>
            <person name="Park J."/>
            <person name="Patyshakuliyeva A."/>
            <person name="Wieneger R.A.B."/>
            <person name="Wosten H.A.B."/>
            <person name="Martin F."/>
            <person name="Coutinho P.M."/>
            <person name="de Vries R."/>
            <person name="Martinez A.T."/>
            <person name="Klopp C."/>
            <person name="Pontarotti P."/>
            <person name="Henrissat B."/>
            <person name="Record E."/>
        </authorList>
    </citation>
    <scope>NUCLEOTIDE SEQUENCE [LARGE SCALE GENOMIC DNA]</scope>
    <source>
        <strain evidence="2">BRFM137</strain>
    </source>
</reference>
<organism evidence="2 3">
    <name type="scientific">Pycnoporus cinnabarinus</name>
    <name type="common">Cinnabar-red polypore</name>
    <name type="synonym">Trametes cinnabarina</name>
    <dbReference type="NCBI Taxonomy" id="5643"/>
    <lineage>
        <taxon>Eukaryota</taxon>
        <taxon>Fungi</taxon>
        <taxon>Dikarya</taxon>
        <taxon>Basidiomycota</taxon>
        <taxon>Agaricomycotina</taxon>
        <taxon>Agaricomycetes</taxon>
        <taxon>Polyporales</taxon>
        <taxon>Polyporaceae</taxon>
        <taxon>Trametes</taxon>
    </lineage>
</organism>
<evidence type="ECO:0000313" key="2">
    <source>
        <dbReference type="EMBL" id="CDO74040.1"/>
    </source>
</evidence>
<dbReference type="OrthoDB" id="276151at2759"/>
<gene>
    <name evidence="2" type="ORF">BN946_scf185043.g90</name>
</gene>